<gene>
    <name evidence="1" type="ORF">Desgi_3152</name>
</gene>
<dbReference type="Proteomes" id="UP000013520">
    <property type="component" value="Chromosome"/>
</dbReference>
<sequence>MPKLREMSRRGNSSEQIVNLLYNTGYRLTGSHRKTQ</sequence>
<evidence type="ECO:0000313" key="2">
    <source>
        <dbReference type="Proteomes" id="UP000013520"/>
    </source>
</evidence>
<organism evidence="1 2">
    <name type="scientific">Desulfoscipio gibsoniae DSM 7213</name>
    <dbReference type="NCBI Taxonomy" id="767817"/>
    <lineage>
        <taxon>Bacteria</taxon>
        <taxon>Bacillati</taxon>
        <taxon>Bacillota</taxon>
        <taxon>Clostridia</taxon>
        <taxon>Eubacteriales</taxon>
        <taxon>Desulfallaceae</taxon>
        <taxon>Desulfoscipio</taxon>
    </lineage>
</organism>
<dbReference type="HOGENOM" id="CLU_3355801_0_0_9"/>
<dbReference type="KEGG" id="dgi:Desgi_3152"/>
<name>R4KLU5_9FIRM</name>
<reference evidence="1 2" key="1">
    <citation type="submission" date="2012-01" db="EMBL/GenBank/DDBJ databases">
        <title>Complete sequence of Desulfotomaculum gibsoniae DSM 7213.</title>
        <authorList>
            <consortium name="US DOE Joint Genome Institute"/>
            <person name="Lucas S."/>
            <person name="Han J."/>
            <person name="Lapidus A."/>
            <person name="Cheng J.-F."/>
            <person name="Goodwin L."/>
            <person name="Pitluck S."/>
            <person name="Peters L."/>
            <person name="Ovchinnikova G."/>
            <person name="Teshima H."/>
            <person name="Detter J.C."/>
            <person name="Han C."/>
            <person name="Tapia R."/>
            <person name="Land M."/>
            <person name="Hauser L."/>
            <person name="Kyrpides N."/>
            <person name="Ivanova N."/>
            <person name="Pagani I."/>
            <person name="Parshina S."/>
            <person name="Plugge C."/>
            <person name="Muyzer G."/>
            <person name="Kuever J."/>
            <person name="Ivanova A."/>
            <person name="Nazina T."/>
            <person name="Klenk H.-P."/>
            <person name="Brambilla E."/>
            <person name="Spring S."/>
            <person name="Stams A.F."/>
            <person name="Woyke T."/>
        </authorList>
    </citation>
    <scope>NUCLEOTIDE SEQUENCE [LARGE SCALE GENOMIC DNA]</scope>
    <source>
        <strain evidence="1 2">DSM 7213</strain>
    </source>
</reference>
<evidence type="ECO:0000313" key="1">
    <source>
        <dbReference type="EMBL" id="AGL02507.1"/>
    </source>
</evidence>
<dbReference type="AlphaFoldDB" id="R4KLU5"/>
<proteinExistence type="predicted"/>
<dbReference type="eggNOG" id="COG1595">
    <property type="taxonomic scope" value="Bacteria"/>
</dbReference>
<accession>R4KLU5</accession>
<keyword evidence="2" id="KW-1185">Reference proteome</keyword>
<protein>
    <submittedName>
        <fullName evidence="1">Uncharacterized protein</fullName>
    </submittedName>
</protein>
<dbReference type="EMBL" id="CP003273">
    <property type="protein sequence ID" value="AGL02507.1"/>
    <property type="molecule type" value="Genomic_DNA"/>
</dbReference>